<dbReference type="SUPFAM" id="SSF50331">
    <property type="entry name" value="MOP-like"/>
    <property type="match status" value="1"/>
</dbReference>
<dbReference type="SMART" id="SM00382">
    <property type="entry name" value="AAA"/>
    <property type="match status" value="1"/>
</dbReference>
<proteinExistence type="predicted"/>
<gene>
    <name evidence="5" type="ORF">HMPREF9193_00630</name>
</gene>
<dbReference type="PROSITE" id="PS50893">
    <property type="entry name" value="ABC_TRANSPORTER_2"/>
    <property type="match status" value="1"/>
</dbReference>
<dbReference type="InterPro" id="IPR003593">
    <property type="entry name" value="AAA+_ATPase"/>
</dbReference>
<dbReference type="InterPro" id="IPR013611">
    <property type="entry name" value="Transp-assoc_OB_typ2"/>
</dbReference>
<dbReference type="InterPro" id="IPR050093">
    <property type="entry name" value="ABC_SmlMolc_Importer"/>
</dbReference>
<dbReference type="Pfam" id="PF00005">
    <property type="entry name" value="ABC_tran"/>
    <property type="match status" value="1"/>
</dbReference>
<keyword evidence="6" id="KW-1185">Reference proteome</keyword>
<dbReference type="InterPro" id="IPR027417">
    <property type="entry name" value="P-loop_NTPase"/>
</dbReference>
<evidence type="ECO:0000259" key="4">
    <source>
        <dbReference type="PROSITE" id="PS50893"/>
    </source>
</evidence>
<dbReference type="InterPro" id="IPR008995">
    <property type="entry name" value="Mo/tungstate-bd_C_term_dom"/>
</dbReference>
<accession>A0ABN0P0C9</accession>
<name>A0ABN0P0C9_TRELE</name>
<evidence type="ECO:0000313" key="5">
    <source>
        <dbReference type="EMBL" id="ERJ93909.1"/>
    </source>
</evidence>
<dbReference type="InterPro" id="IPR003439">
    <property type="entry name" value="ABC_transporter-like_ATP-bd"/>
</dbReference>
<dbReference type="SUPFAM" id="SSF52540">
    <property type="entry name" value="P-loop containing nucleoside triphosphate hydrolases"/>
    <property type="match status" value="1"/>
</dbReference>
<keyword evidence="1" id="KW-0813">Transport</keyword>
<sequence>MGVKMENAMLVLKDVIKTFSEDGGSSFNAVDKVNLCVEKGEMVTFLGPSGCGKTTTLRMIAGFEMPTSGTVTIGGKDMTHVPVNERAIGFVFQNYALFPHMTIYKNVGYGLKARGEKDADIHDKIINALSLVGLSGNENRYPNQLSGGEQQRVALARVIVMDPALLLMDEPLSNLDAKLRIYMRTEIRRIQKKLGITCLYVTHDQAEALTVSDRVVVMNRGKVEQIGTPLEVYGKPATTFVADFIGQANIIPAKVQKIEGETVSASFSSGYTVRVAQNVSSSIHTPAAGTEGFLVVRPENITVGEKGQGAVQAVVKNSVFVGSHIEYDLLFDGKTAIKANIVFKPDMKLYKNNDEVSLTFDERTMLFLEK</sequence>
<protein>
    <submittedName>
        <fullName evidence="5">ABC transporter, ATP-binding protein</fullName>
    </submittedName>
</protein>
<dbReference type="PANTHER" id="PTHR42781:SF4">
    <property type="entry name" value="SPERMIDINE_PUTRESCINE IMPORT ATP-BINDING PROTEIN POTA"/>
    <property type="match status" value="1"/>
</dbReference>
<keyword evidence="3 5" id="KW-0067">ATP-binding</keyword>
<reference evidence="5 6" key="1">
    <citation type="submission" date="2013-08" db="EMBL/GenBank/DDBJ databases">
        <authorList>
            <person name="Weinstock G."/>
            <person name="Sodergren E."/>
            <person name="Wylie T."/>
            <person name="Fulton L."/>
            <person name="Fulton R."/>
            <person name="Fronick C."/>
            <person name="O'Laughlin M."/>
            <person name="Godfrey J."/>
            <person name="Miner T."/>
            <person name="Herter B."/>
            <person name="Appelbaum E."/>
            <person name="Cordes M."/>
            <person name="Lek S."/>
            <person name="Wollam A."/>
            <person name="Pepin K.H."/>
            <person name="Palsikar V.B."/>
            <person name="Mitreva M."/>
            <person name="Wilson R.K."/>
        </authorList>
    </citation>
    <scope>NUCLEOTIDE SEQUENCE [LARGE SCALE GENOMIC DNA]</scope>
    <source>
        <strain evidence="5 6">ATCC 700332</strain>
    </source>
</reference>
<dbReference type="EMBL" id="AWVH01000013">
    <property type="protein sequence ID" value="ERJ93909.1"/>
    <property type="molecule type" value="Genomic_DNA"/>
</dbReference>
<dbReference type="Gene3D" id="3.40.50.300">
    <property type="entry name" value="P-loop containing nucleotide triphosphate hydrolases"/>
    <property type="match status" value="1"/>
</dbReference>
<dbReference type="GO" id="GO:0005524">
    <property type="term" value="F:ATP binding"/>
    <property type="evidence" value="ECO:0007669"/>
    <property type="project" value="UniProtKB-KW"/>
</dbReference>
<feature type="domain" description="ABC transporter" evidence="4">
    <location>
        <begin position="10"/>
        <end position="245"/>
    </location>
</feature>
<comment type="caution">
    <text evidence="5">The sequence shown here is derived from an EMBL/GenBank/DDBJ whole genome shotgun (WGS) entry which is preliminary data.</text>
</comment>
<dbReference type="PANTHER" id="PTHR42781">
    <property type="entry name" value="SPERMIDINE/PUTRESCINE IMPORT ATP-BINDING PROTEIN POTA"/>
    <property type="match status" value="1"/>
</dbReference>
<evidence type="ECO:0000256" key="3">
    <source>
        <dbReference type="ARBA" id="ARBA00022840"/>
    </source>
</evidence>
<evidence type="ECO:0000313" key="6">
    <source>
        <dbReference type="Proteomes" id="UP000016649"/>
    </source>
</evidence>
<evidence type="ECO:0000256" key="2">
    <source>
        <dbReference type="ARBA" id="ARBA00022741"/>
    </source>
</evidence>
<organism evidence="5 6">
    <name type="scientific">Treponema lecithinolyticum ATCC 700332</name>
    <dbReference type="NCBI Taxonomy" id="1321815"/>
    <lineage>
        <taxon>Bacteria</taxon>
        <taxon>Pseudomonadati</taxon>
        <taxon>Spirochaetota</taxon>
        <taxon>Spirochaetia</taxon>
        <taxon>Spirochaetales</taxon>
        <taxon>Treponemataceae</taxon>
        <taxon>Treponema</taxon>
    </lineage>
</organism>
<dbReference type="PROSITE" id="PS00211">
    <property type="entry name" value="ABC_TRANSPORTER_1"/>
    <property type="match status" value="1"/>
</dbReference>
<dbReference type="Proteomes" id="UP000016649">
    <property type="component" value="Unassembled WGS sequence"/>
</dbReference>
<dbReference type="Gene3D" id="2.40.50.100">
    <property type="match status" value="1"/>
</dbReference>
<evidence type="ECO:0000256" key="1">
    <source>
        <dbReference type="ARBA" id="ARBA00022448"/>
    </source>
</evidence>
<dbReference type="InterPro" id="IPR017871">
    <property type="entry name" value="ABC_transporter-like_CS"/>
</dbReference>
<keyword evidence="2" id="KW-0547">Nucleotide-binding</keyword>
<dbReference type="Pfam" id="PF08402">
    <property type="entry name" value="TOBE_2"/>
    <property type="match status" value="1"/>
</dbReference>